<dbReference type="EC" id="3.5.4.33" evidence="8"/>
<evidence type="ECO:0000256" key="6">
    <source>
        <dbReference type="ARBA" id="ARBA00022833"/>
    </source>
</evidence>
<protein>
    <recommendedName>
        <fullName evidence="8">tRNA-specific adenosine deaminase</fullName>
        <ecNumber evidence="8">3.5.4.33</ecNumber>
    </recommendedName>
</protein>
<organism evidence="10 11">
    <name type="scientific">Salibacterium salarium</name>
    <dbReference type="NCBI Taxonomy" id="284579"/>
    <lineage>
        <taxon>Bacteria</taxon>
        <taxon>Bacillati</taxon>
        <taxon>Bacillota</taxon>
        <taxon>Bacilli</taxon>
        <taxon>Bacillales</taxon>
        <taxon>Bacillaceae</taxon>
    </lineage>
</organism>
<dbReference type="RefSeq" id="WP_125562682.1">
    <property type="nucleotide sequence ID" value="NZ_RBVX01000072.1"/>
</dbReference>
<keyword evidence="5 8" id="KW-0378">Hydrolase</keyword>
<comment type="function">
    <text evidence="8">Catalyzes the deamination of adenosine to inosine at the wobble position 34 of tRNA(Arg2).</text>
</comment>
<dbReference type="GO" id="GO:0008270">
    <property type="term" value="F:zinc ion binding"/>
    <property type="evidence" value="ECO:0007669"/>
    <property type="project" value="UniProtKB-UniRule"/>
</dbReference>
<keyword evidence="6 8" id="KW-0862">Zinc</keyword>
<feature type="binding site" evidence="8">
    <location>
        <position position="86"/>
    </location>
    <ligand>
        <name>Zn(2+)</name>
        <dbReference type="ChEBI" id="CHEBI:29105"/>
        <note>catalytic</note>
    </ligand>
</feature>
<comment type="subunit">
    <text evidence="2 8">Homodimer.</text>
</comment>
<dbReference type="AlphaFoldDB" id="A0A3R9PXU1"/>
<dbReference type="Proteomes" id="UP000275076">
    <property type="component" value="Unassembled WGS sequence"/>
</dbReference>
<evidence type="ECO:0000256" key="1">
    <source>
        <dbReference type="ARBA" id="ARBA00010669"/>
    </source>
</evidence>
<evidence type="ECO:0000256" key="5">
    <source>
        <dbReference type="ARBA" id="ARBA00022801"/>
    </source>
</evidence>
<dbReference type="PROSITE" id="PS00903">
    <property type="entry name" value="CYT_DCMP_DEAMINASES_1"/>
    <property type="match status" value="1"/>
</dbReference>
<feature type="active site" description="Proton donor" evidence="8">
    <location>
        <position position="58"/>
    </location>
</feature>
<comment type="catalytic activity">
    <reaction evidence="7 8">
        <text>adenosine(34) in tRNA + H2O + H(+) = inosine(34) in tRNA + NH4(+)</text>
        <dbReference type="Rhea" id="RHEA:43168"/>
        <dbReference type="Rhea" id="RHEA-COMP:10373"/>
        <dbReference type="Rhea" id="RHEA-COMP:10374"/>
        <dbReference type="ChEBI" id="CHEBI:15377"/>
        <dbReference type="ChEBI" id="CHEBI:15378"/>
        <dbReference type="ChEBI" id="CHEBI:28938"/>
        <dbReference type="ChEBI" id="CHEBI:74411"/>
        <dbReference type="ChEBI" id="CHEBI:82852"/>
        <dbReference type="EC" id="3.5.4.33"/>
    </reaction>
</comment>
<sequence>MEEKVQDQSWMEQAIKEAEKAEDLGEVPIGCVIVYRDQVIGRGYNQREITQQSSAHAEMIAIKEACDDIGSWRLEECTLYVTLEPCPMCAGAIVQSRIPRVVYGAPDPKAGCAGTLMNLLEEHRFNHRCYVQADVLHDECRNLLTTFFRQLRKEKKKKSQSTDDVK</sequence>
<feature type="binding site" evidence="8">
    <location>
        <position position="89"/>
    </location>
    <ligand>
        <name>Zn(2+)</name>
        <dbReference type="ChEBI" id="CHEBI:29105"/>
        <note>catalytic</note>
    </ligand>
</feature>
<dbReference type="GO" id="GO:0002100">
    <property type="term" value="P:tRNA wobble adenosine to inosine editing"/>
    <property type="evidence" value="ECO:0007669"/>
    <property type="project" value="UniProtKB-UniRule"/>
</dbReference>
<evidence type="ECO:0000256" key="3">
    <source>
        <dbReference type="ARBA" id="ARBA00022694"/>
    </source>
</evidence>
<dbReference type="InterPro" id="IPR002125">
    <property type="entry name" value="CMP_dCMP_dom"/>
</dbReference>
<evidence type="ECO:0000259" key="9">
    <source>
        <dbReference type="PROSITE" id="PS51747"/>
    </source>
</evidence>
<dbReference type="PANTHER" id="PTHR11079">
    <property type="entry name" value="CYTOSINE DEAMINASE FAMILY MEMBER"/>
    <property type="match status" value="1"/>
</dbReference>
<comment type="similarity">
    <text evidence="1">Belongs to the cytidine and deoxycytidylate deaminase family. ADAT2 subfamily.</text>
</comment>
<gene>
    <name evidence="8 10" type="primary">tadA</name>
    <name evidence="10" type="ORF">D7Z54_31640</name>
</gene>
<evidence type="ECO:0000256" key="7">
    <source>
        <dbReference type="ARBA" id="ARBA00048045"/>
    </source>
</evidence>
<feature type="binding site" evidence="8">
    <location>
        <position position="56"/>
    </location>
    <ligand>
        <name>Zn(2+)</name>
        <dbReference type="ChEBI" id="CHEBI:29105"/>
        <note>catalytic</note>
    </ligand>
</feature>
<comment type="caution">
    <text evidence="10">The sequence shown here is derived from an EMBL/GenBank/DDBJ whole genome shotgun (WGS) entry which is preliminary data.</text>
</comment>
<accession>A0A3R9PXU1</accession>
<evidence type="ECO:0000256" key="2">
    <source>
        <dbReference type="ARBA" id="ARBA00011738"/>
    </source>
</evidence>
<dbReference type="FunFam" id="3.40.140.10:FF:000005">
    <property type="entry name" value="tRNA-specific adenosine deaminase"/>
    <property type="match status" value="1"/>
</dbReference>
<proteinExistence type="inferred from homology"/>
<dbReference type="Gene3D" id="3.40.140.10">
    <property type="entry name" value="Cytidine Deaminase, domain 2"/>
    <property type="match status" value="1"/>
</dbReference>
<dbReference type="EMBL" id="RBVX01000072">
    <property type="protein sequence ID" value="RSL29357.1"/>
    <property type="molecule type" value="Genomic_DNA"/>
</dbReference>
<dbReference type="HAMAP" id="MF_00972">
    <property type="entry name" value="tRNA_aden_deaminase"/>
    <property type="match status" value="1"/>
</dbReference>
<dbReference type="GO" id="GO:0052717">
    <property type="term" value="F:tRNA-specific adenosine-34 deaminase activity"/>
    <property type="evidence" value="ECO:0007669"/>
    <property type="project" value="UniProtKB-UniRule"/>
</dbReference>
<dbReference type="InterPro" id="IPR028883">
    <property type="entry name" value="tRNA_aden_deaminase"/>
</dbReference>
<dbReference type="InterPro" id="IPR058535">
    <property type="entry name" value="MafB19-deam"/>
</dbReference>
<dbReference type="PROSITE" id="PS51747">
    <property type="entry name" value="CYT_DCMP_DEAMINASES_2"/>
    <property type="match status" value="1"/>
</dbReference>
<evidence type="ECO:0000256" key="4">
    <source>
        <dbReference type="ARBA" id="ARBA00022723"/>
    </source>
</evidence>
<dbReference type="OrthoDB" id="9802676at2"/>
<dbReference type="Pfam" id="PF14437">
    <property type="entry name" value="MafB19-deam"/>
    <property type="match status" value="1"/>
</dbReference>
<dbReference type="SUPFAM" id="SSF53927">
    <property type="entry name" value="Cytidine deaminase-like"/>
    <property type="match status" value="1"/>
</dbReference>
<evidence type="ECO:0000313" key="10">
    <source>
        <dbReference type="EMBL" id="RSL29357.1"/>
    </source>
</evidence>
<dbReference type="PANTHER" id="PTHR11079:SF202">
    <property type="entry name" value="TRNA-SPECIFIC ADENOSINE DEAMINASE"/>
    <property type="match status" value="1"/>
</dbReference>
<dbReference type="InterPro" id="IPR016192">
    <property type="entry name" value="APOBEC/CMP_deaminase_Zn-bd"/>
</dbReference>
<name>A0A3R9PXU1_9BACI</name>
<reference evidence="10 11" key="1">
    <citation type="submission" date="2018-10" db="EMBL/GenBank/DDBJ databases">
        <title>Draft genome sequence of Bacillus salarius IM0101, isolated from a hypersaline soil in Inner Mongolia, China.</title>
        <authorList>
            <person name="Yamprayoonswat W."/>
            <person name="Boonvisut S."/>
            <person name="Jumpathong W."/>
            <person name="Sittihan S."/>
            <person name="Ruangsuj P."/>
            <person name="Wanthongcharoen S."/>
            <person name="Thongpramul N."/>
            <person name="Pimmason S."/>
            <person name="Yu B."/>
            <person name="Yasawong M."/>
        </authorList>
    </citation>
    <scope>NUCLEOTIDE SEQUENCE [LARGE SCALE GENOMIC DNA]</scope>
    <source>
        <strain evidence="10 11">IM0101</strain>
    </source>
</reference>
<evidence type="ECO:0000313" key="11">
    <source>
        <dbReference type="Proteomes" id="UP000275076"/>
    </source>
</evidence>
<dbReference type="NCBIfam" id="NF008113">
    <property type="entry name" value="PRK10860.1"/>
    <property type="match status" value="1"/>
</dbReference>
<dbReference type="InterPro" id="IPR016193">
    <property type="entry name" value="Cytidine_deaminase-like"/>
</dbReference>
<comment type="cofactor">
    <cofactor evidence="8">
        <name>Zn(2+)</name>
        <dbReference type="ChEBI" id="CHEBI:29105"/>
    </cofactor>
    <text evidence="8">Binds 1 zinc ion per subunit.</text>
</comment>
<keyword evidence="3 8" id="KW-0819">tRNA processing</keyword>
<keyword evidence="11" id="KW-1185">Reference proteome</keyword>
<evidence type="ECO:0000256" key="8">
    <source>
        <dbReference type="HAMAP-Rule" id="MF_00972"/>
    </source>
</evidence>
<keyword evidence="4 8" id="KW-0479">Metal-binding</keyword>
<dbReference type="CDD" id="cd01285">
    <property type="entry name" value="nucleoside_deaminase"/>
    <property type="match status" value="1"/>
</dbReference>
<feature type="domain" description="CMP/dCMP-type deaminase" evidence="9">
    <location>
        <begin position="5"/>
        <end position="114"/>
    </location>
</feature>